<dbReference type="InterPro" id="IPR012337">
    <property type="entry name" value="RNaseH-like_sf"/>
</dbReference>
<dbReference type="Gene3D" id="3.30.70.270">
    <property type="match status" value="2"/>
</dbReference>
<evidence type="ECO:0000256" key="18">
    <source>
        <dbReference type="ARBA" id="ARBA00023172"/>
    </source>
</evidence>
<evidence type="ECO:0000256" key="7">
    <source>
        <dbReference type="ARBA" id="ARBA00022723"/>
    </source>
</evidence>
<comment type="subcellular location">
    <subcellularLocation>
        <location evidence="1">Mitochondrion</location>
    </subcellularLocation>
</comment>
<dbReference type="PROSITE" id="PS50013">
    <property type="entry name" value="CHROMO_2"/>
    <property type="match status" value="1"/>
</dbReference>
<keyword evidence="26" id="KW-1185">Reference proteome</keyword>
<dbReference type="GO" id="GO:0015074">
    <property type="term" value="P:DNA integration"/>
    <property type="evidence" value="ECO:0007669"/>
    <property type="project" value="UniProtKB-KW"/>
</dbReference>
<keyword evidence="16" id="KW-0238">DNA-binding</keyword>
<evidence type="ECO:0000256" key="17">
    <source>
        <dbReference type="ARBA" id="ARBA00023128"/>
    </source>
</evidence>
<evidence type="ECO:0000256" key="5">
    <source>
        <dbReference type="ARBA" id="ARBA00022695"/>
    </source>
</evidence>
<dbReference type="GO" id="GO:0006310">
    <property type="term" value="P:DNA recombination"/>
    <property type="evidence" value="ECO:0007669"/>
    <property type="project" value="UniProtKB-KW"/>
</dbReference>
<evidence type="ECO:0000256" key="19">
    <source>
        <dbReference type="PROSITE-ProRule" id="PRU00042"/>
    </source>
</evidence>
<dbReference type="InterPro" id="IPR036397">
    <property type="entry name" value="RNaseH_sf"/>
</dbReference>
<dbReference type="GO" id="GO:0005739">
    <property type="term" value="C:mitochondrion"/>
    <property type="evidence" value="ECO:0007669"/>
    <property type="project" value="UniProtKB-SubCell"/>
</dbReference>
<keyword evidence="5" id="KW-0548">Nucleotidyltransferase</keyword>
<feature type="region of interest" description="Disordered" evidence="20">
    <location>
        <begin position="285"/>
        <end position="318"/>
    </location>
</feature>
<dbReference type="Gene3D" id="3.10.10.10">
    <property type="entry name" value="HIV Type 1 Reverse Transcriptase, subunit A, domain 1"/>
    <property type="match status" value="1"/>
</dbReference>
<dbReference type="GO" id="GO:0003723">
    <property type="term" value="F:RNA binding"/>
    <property type="evidence" value="ECO:0007669"/>
    <property type="project" value="UniProtKB-KW"/>
</dbReference>
<protein>
    <recommendedName>
        <fullName evidence="27">Reverse transcriptase</fullName>
    </recommendedName>
</protein>
<dbReference type="GO" id="GO:0004519">
    <property type="term" value="F:endonuclease activity"/>
    <property type="evidence" value="ECO:0007669"/>
    <property type="project" value="UniProtKB-KW"/>
</dbReference>
<dbReference type="InterPro" id="IPR056924">
    <property type="entry name" value="SH3_Tf2-1"/>
</dbReference>
<keyword evidence="19" id="KW-0862">Zinc</keyword>
<accession>A0A9P8TRJ2</accession>
<evidence type="ECO:0000256" key="2">
    <source>
        <dbReference type="ARBA" id="ARBA00011353"/>
    </source>
</evidence>
<feature type="domain" description="Reverse transcriptase" evidence="23">
    <location>
        <begin position="1207"/>
        <end position="1388"/>
    </location>
</feature>
<dbReference type="InterPro" id="IPR000477">
    <property type="entry name" value="RT_dom"/>
</dbReference>
<dbReference type="InterPro" id="IPR041373">
    <property type="entry name" value="RT_RNaseH"/>
</dbReference>
<feature type="region of interest" description="Disordered" evidence="20">
    <location>
        <begin position="183"/>
        <end position="226"/>
    </location>
</feature>
<dbReference type="CDD" id="cd00024">
    <property type="entry name" value="CD_CSD"/>
    <property type="match status" value="1"/>
</dbReference>
<dbReference type="SUPFAM" id="SSF56672">
    <property type="entry name" value="DNA/RNA polymerases"/>
    <property type="match status" value="1"/>
</dbReference>
<feature type="region of interest" description="Disordered" evidence="20">
    <location>
        <begin position="577"/>
        <end position="640"/>
    </location>
</feature>
<evidence type="ECO:0000256" key="13">
    <source>
        <dbReference type="ARBA" id="ARBA00022908"/>
    </source>
</evidence>
<feature type="domain" description="Chromo" evidence="21">
    <location>
        <begin position="2104"/>
        <end position="2168"/>
    </location>
</feature>
<dbReference type="InterPro" id="IPR001584">
    <property type="entry name" value="Integrase_cat-core"/>
</dbReference>
<feature type="region of interest" description="Disordered" evidence="20">
    <location>
        <begin position="2690"/>
        <end position="2710"/>
    </location>
</feature>
<evidence type="ECO:0000313" key="26">
    <source>
        <dbReference type="Proteomes" id="UP000827724"/>
    </source>
</evidence>
<dbReference type="Gene3D" id="2.40.50.40">
    <property type="match status" value="1"/>
</dbReference>
<evidence type="ECO:0000256" key="14">
    <source>
        <dbReference type="ARBA" id="ARBA00022918"/>
    </source>
</evidence>
<dbReference type="InterPro" id="IPR016197">
    <property type="entry name" value="Chromo-like_dom_sf"/>
</dbReference>
<dbReference type="GO" id="GO:0006338">
    <property type="term" value="P:chromatin remodeling"/>
    <property type="evidence" value="ECO:0007669"/>
    <property type="project" value="UniProtKB-ARBA"/>
</dbReference>
<dbReference type="GO" id="GO:0003887">
    <property type="term" value="F:DNA-directed DNA polymerase activity"/>
    <property type="evidence" value="ECO:0007669"/>
    <property type="project" value="UniProtKB-KW"/>
</dbReference>
<keyword evidence="18" id="KW-0233">DNA recombination</keyword>
<evidence type="ECO:0000256" key="3">
    <source>
        <dbReference type="ARBA" id="ARBA00022670"/>
    </source>
</evidence>
<comment type="subunit">
    <text evidence="2">Component of the NuA4 histone acetyltransferase complex.</text>
</comment>
<keyword evidence="3" id="KW-0645">Protease</keyword>
<dbReference type="OrthoDB" id="5106181at2759"/>
<dbReference type="InterPro" id="IPR043128">
    <property type="entry name" value="Rev_trsase/Diguanyl_cyclase"/>
</dbReference>
<dbReference type="InterPro" id="IPR013087">
    <property type="entry name" value="Znf_C2H2_type"/>
</dbReference>
<gene>
    <name evidence="25" type="ORF">Trco_007412</name>
</gene>
<feature type="region of interest" description="Disordered" evidence="20">
    <location>
        <begin position="1100"/>
        <end position="1120"/>
    </location>
</feature>
<dbReference type="CDD" id="cd00303">
    <property type="entry name" value="retropepsin_like"/>
    <property type="match status" value="1"/>
</dbReference>
<dbReference type="CDD" id="cd01647">
    <property type="entry name" value="RT_LTR"/>
    <property type="match status" value="1"/>
</dbReference>
<dbReference type="SUPFAM" id="SSF53098">
    <property type="entry name" value="Ribonuclease H-like"/>
    <property type="match status" value="1"/>
</dbReference>
<dbReference type="GO" id="GO:0003964">
    <property type="term" value="F:RNA-directed DNA polymerase activity"/>
    <property type="evidence" value="ECO:0007669"/>
    <property type="project" value="UniProtKB-KW"/>
</dbReference>
<dbReference type="GO" id="GO:0003677">
    <property type="term" value="F:DNA binding"/>
    <property type="evidence" value="ECO:0007669"/>
    <property type="project" value="UniProtKB-KW"/>
</dbReference>
<dbReference type="SUPFAM" id="SSF54160">
    <property type="entry name" value="Chromo domain-like"/>
    <property type="match status" value="1"/>
</dbReference>
<dbReference type="PANTHER" id="PTHR37984">
    <property type="entry name" value="PROTEIN CBG26694"/>
    <property type="match status" value="1"/>
</dbReference>
<dbReference type="PANTHER" id="PTHR37984:SF5">
    <property type="entry name" value="PROTEIN NYNRIN-LIKE"/>
    <property type="match status" value="1"/>
</dbReference>
<dbReference type="GO" id="GO:0005634">
    <property type="term" value="C:nucleus"/>
    <property type="evidence" value="ECO:0007669"/>
    <property type="project" value="UniProtKB-ARBA"/>
</dbReference>
<evidence type="ECO:0000256" key="11">
    <source>
        <dbReference type="ARBA" id="ARBA00022842"/>
    </source>
</evidence>
<evidence type="ECO:0000256" key="15">
    <source>
        <dbReference type="ARBA" id="ARBA00022932"/>
    </source>
</evidence>
<dbReference type="GO" id="GO:0008270">
    <property type="term" value="F:zinc ion binding"/>
    <property type="evidence" value="ECO:0007669"/>
    <property type="project" value="UniProtKB-KW"/>
</dbReference>
<keyword evidence="7" id="KW-0479">Metal-binding</keyword>
<dbReference type="Proteomes" id="UP000827724">
    <property type="component" value="Unassembled WGS sequence"/>
</dbReference>
<dbReference type="InterPro" id="IPR043502">
    <property type="entry name" value="DNA/RNA_pol_sf"/>
</dbReference>
<evidence type="ECO:0000259" key="24">
    <source>
        <dbReference type="PROSITE" id="PS50994"/>
    </source>
</evidence>
<sequence length="2710" mass="307657">MTDQLRQLTTQISLFAQTGHHYTDELTEADFTIIQQFQTNDVTNLVPYPLEWVDGRSARRTFRAALQHWRQLVLRQHGPDALVVELDRLQVADAVDESGPAHDPVIVDNAPVLSLTGQPEPTTTLRTDDDQIRHETVDRMRGNEDRIRGTDERIRGHNDRMREDTSDRIRAAADRSRTLVRMRDYPSLTSVSSSTRHSPTTPGKRAHATFAQTEPPAPPPPRLPSSAATYRSIGVQVRLPRPPHSSKLPPTILRSVSTQTHPVFMGSPAVDVSSHLNLPRDRVATLSPSPIATPPVADPPSRTPGMEEDGNVPPAQANPKVTLSDAQFDRLFGHLMQAQRDRPHQPEGLRDHWKITRIGFFDPEAADKTVSGDAVVWNDVDQFTESIRDNATTDERMEHIRVNLSQLLRGTALHWWVALLLPQEKEAIKGSINTWIDALHRQFRLDQVDAIHALSQQQYTDENCQNGEDIRPWAMKFFRLARAAGFVTTGQQLTQLYLHISPGLRELVFKPHQSMTKIEYIEHLREKQQARHALLTSGTTDGHVPFNARMLRQQQALPLGLPAASYIAGDDPSTAYFGQRRDDTRQDGGPVNRQSFGRNMMGGTGQFRPYRPQFDGRGARGAFRGGNRAQPNRQQGRGYHDVRRETYWRDGQFWQKQPRPNNRRRYRRWSKFTGDANAADDADDICVDVDDQDAGKVETDLEAQGYQVTEEFEDSDHEDSYIAQNQSQSYYVHSPAVMPQHKSDGPARFILPFKPHRRWDATFGRRHHTCRKCSQAFPSKSTLMTHVFSNTCRQRQSLSPVTNRPSLTDEAGSPMADDDSPTAPPPLHFHDNQVIEAQPVAGIDRLTKYTYAKVDIKFNLTGPVTTAAIDTGCSDMIVDEDWLRRHSANVQFFTPDKPNRMNAVDGPVVMTTKARFDFYMTAQKNNTPVHIHFHTEAWVKKNLKPNMLIGNNFMHRYGLDPVLTKDTKTTVVPPQSSARVAVHHGRLEKYDPYDTLRTYHFASETPGLIDHICTLDTPGVTQEQSWVLAVNPSDTPMVFRRKQRAGLLADYDGDSYSVMTDDQAQAMWECTNGQSNMDLNDDEVLQSILAMTDDQLHRTRRESVPGDYTPPDKQGATKKPTNVKERVLTNGVHVCDEHPDQADQIRQIVEKYDIWRDQGIIPLPENEKMRINLVENWQSQKTPTRPYPLGIEDRKFLDVTMDALHAQGRASWMKQPTPFGCPVFIVWRTIKGIKKGRMVVDLRPLNKLTVPDIYPIPSQEDIIASLRGKRYITVLDASAFFHQLPIYSKHKDRMVLISPRGLEMSHVVIMGYKNSPPFAQRFMDQKLYPYRHFARAYIDDVVISSDTFEEHCQHLHQIFALFAQLRLAISPSKTFCAYPSVQLLGFKVDALGLSTTQERIDSIAKIQMPTNLADLETYLGMATFLRRFIFRFQHKAAPLEKRKTELLAQLRKDGQQTTNINKKARHFKLQKMMFEPSAAEREAFAILQEQLTTDLQLHHHDPARPTFFKLDASGRGMGLRLLTPAETRYKPTELEVACLVWACRKLRTLVQSCQQPVKILTDHQATKGIVAHTTMSTSDLVKANQRLMTASIYLSQYQLDVHYIPGKTNLVPDALSRLPAEPLATAQSPDKSELDDIWTDDVYFTTTVLSVDDSLRQKIQDGYKEDHHFNTIIDVLDKNAAKPTHESTGRRDRPIRTPFVYQDGLIYRRDMEDRKFLCIPRNCVKDVLQMAHDDQFHAGLRKTIAALDGLSIPRMAKTVKEYIAHCPQCLTNRTDTQKPIGELQPIQSQAQPYHTVAMDFIVGLPPEAPRSFWKLPDCPHDFDAMMTTTCKWSRKSILIPGSTRYTAKQWAAVYLRALLLYDWGIPRIIISDRDGKFMSDFWQALFAALGTKLAVSTSYHPQTDGTSEKKNQTVEIAIRFHTATSDVPWPEIIPALQFALNNAYSTPIGRTPNELTLGFKPLGVTDLIKPDRRLDQDALDTLRQLYIEDAKHLTEKAAIDAKHFYDRHHRPMEFKPGDKVYLRLHRGYNLPGKPPRKWSQQRAGPFEILEKIGPLAYRLKLPSKWRIHDVISVAHLYPSPANTDPYNRQQPPPEAIVVDGETHWEVDKLVQQRLNKRGRHPQIEYLVRWKNCGPEDDQWLKRRELLWTAEDLVRQFESTKPTTHLYPHMAETTMVNAVPKTNIQVVLPARRALPAPAVTANEPTANPSDAAASLQPVGNPIVRGTPHTLRGDVELDDEFKKLEKGYQGQDAVNIATLSREDEMAYCEVLVKGVFQMIGVDHTDHLPCYFTCVKKCVQTGVLKATTWSSWGGYRDVAQKVKQLARQTDSTGRFHILNAPSVVAAIAVKRMRKMETDGTDFITTLLLRYKVFEFAHLSVLCFELYPDNKIIPTNQVRPAPSMTLAGEEPSTTVDSEETTIADATMMPELNTSAADEPDTPEPNDGSENIVTLEPIAMTADDDHRNVAGLMLICQQHEAPGTRRRTTPPPPPVVVTTKMTITRDEALQRAGDTIKSIRTQKWNDELNEALDAILTEQIVKVLPQECKAWMEGWATQADKPHVSTWLMEATADLMVYEWTHAEETPGPALWSETGPLDNIIQDLEKMVMTDKLSARALRRRVYVIADQLRSCAKYMKAQRTRLDRRILKRMDHMTLSMDDNMSLIISRLDDMEATVSGLKRSYGTAFDDDSSQFDNEDAVLPDDNDSRLGHYSA</sequence>
<evidence type="ECO:0000256" key="12">
    <source>
        <dbReference type="ARBA" id="ARBA00022884"/>
    </source>
</evidence>
<keyword evidence="6" id="KW-0540">Nuclease</keyword>
<feature type="domain" description="Integrase catalytic" evidence="24">
    <location>
        <begin position="1788"/>
        <end position="1960"/>
    </location>
</feature>
<feature type="compositionally biased region" description="Pro residues" evidence="20">
    <location>
        <begin position="291"/>
        <end position="302"/>
    </location>
</feature>
<organism evidence="25 26">
    <name type="scientific">Trichoderma cornu-damae</name>
    <dbReference type="NCBI Taxonomy" id="654480"/>
    <lineage>
        <taxon>Eukaryota</taxon>
        <taxon>Fungi</taxon>
        <taxon>Dikarya</taxon>
        <taxon>Ascomycota</taxon>
        <taxon>Pezizomycotina</taxon>
        <taxon>Sordariomycetes</taxon>
        <taxon>Hypocreomycetidae</taxon>
        <taxon>Hypocreales</taxon>
        <taxon>Hypocreaceae</taxon>
        <taxon>Trichoderma</taxon>
    </lineage>
</organism>
<dbReference type="PROSITE" id="PS50157">
    <property type="entry name" value="ZINC_FINGER_C2H2_2"/>
    <property type="match status" value="1"/>
</dbReference>
<dbReference type="InterPro" id="IPR000953">
    <property type="entry name" value="Chromo/chromo_shadow_dom"/>
</dbReference>
<keyword evidence="10" id="KW-0378">Hydrolase</keyword>
<dbReference type="EMBL" id="JAIWOZ010000006">
    <property type="protein sequence ID" value="KAH6603966.1"/>
    <property type="molecule type" value="Genomic_DNA"/>
</dbReference>
<evidence type="ECO:0000259" key="23">
    <source>
        <dbReference type="PROSITE" id="PS50878"/>
    </source>
</evidence>
<name>A0A9P8TRJ2_9HYPO</name>
<dbReference type="Pfam" id="PF24626">
    <property type="entry name" value="SH3_Tf2-1"/>
    <property type="match status" value="1"/>
</dbReference>
<dbReference type="GO" id="GO:0004190">
    <property type="term" value="F:aspartic-type endopeptidase activity"/>
    <property type="evidence" value="ECO:0007669"/>
    <property type="project" value="UniProtKB-KW"/>
</dbReference>
<keyword evidence="4" id="KW-0808">Transferase</keyword>
<evidence type="ECO:0000256" key="16">
    <source>
        <dbReference type="ARBA" id="ARBA00023125"/>
    </source>
</evidence>
<dbReference type="PROSITE" id="PS50994">
    <property type="entry name" value="INTEGRASE"/>
    <property type="match status" value="1"/>
</dbReference>
<keyword evidence="12" id="KW-0694">RNA-binding</keyword>
<proteinExistence type="predicted"/>
<dbReference type="Gene3D" id="3.30.420.10">
    <property type="entry name" value="Ribonuclease H-like superfamily/Ribonuclease H"/>
    <property type="match status" value="1"/>
</dbReference>
<feature type="compositionally biased region" description="Low complexity" evidence="20">
    <location>
        <begin position="186"/>
        <end position="202"/>
    </location>
</feature>
<dbReference type="Pfam" id="PF00385">
    <property type="entry name" value="Chromo"/>
    <property type="match status" value="1"/>
</dbReference>
<evidence type="ECO:0000256" key="1">
    <source>
        <dbReference type="ARBA" id="ARBA00004173"/>
    </source>
</evidence>
<dbReference type="PROSITE" id="PS50878">
    <property type="entry name" value="RT_POL"/>
    <property type="match status" value="1"/>
</dbReference>
<dbReference type="InterPro" id="IPR023780">
    <property type="entry name" value="Chromo_domain"/>
</dbReference>
<feature type="compositionally biased region" description="Acidic residues" evidence="20">
    <location>
        <begin position="2690"/>
        <end position="2700"/>
    </location>
</feature>
<evidence type="ECO:0000313" key="25">
    <source>
        <dbReference type="EMBL" id="KAH6603966.1"/>
    </source>
</evidence>
<evidence type="ECO:0000259" key="21">
    <source>
        <dbReference type="PROSITE" id="PS50013"/>
    </source>
</evidence>
<evidence type="ECO:0000256" key="4">
    <source>
        <dbReference type="ARBA" id="ARBA00022679"/>
    </source>
</evidence>
<feature type="region of interest" description="Disordered" evidence="20">
    <location>
        <begin position="794"/>
        <end position="825"/>
    </location>
</feature>
<dbReference type="Pfam" id="PF17921">
    <property type="entry name" value="Integrase_H2C2"/>
    <property type="match status" value="1"/>
</dbReference>
<dbReference type="Gene3D" id="1.10.340.70">
    <property type="match status" value="1"/>
</dbReference>
<keyword evidence="9" id="KW-0255">Endonuclease</keyword>
<keyword evidence="13" id="KW-0229">DNA integration</keyword>
<evidence type="ECO:0000259" key="22">
    <source>
        <dbReference type="PROSITE" id="PS50157"/>
    </source>
</evidence>
<evidence type="ECO:0000256" key="8">
    <source>
        <dbReference type="ARBA" id="ARBA00022750"/>
    </source>
</evidence>
<dbReference type="Pfam" id="PF17917">
    <property type="entry name" value="RT_RNaseH"/>
    <property type="match status" value="1"/>
</dbReference>
<feature type="compositionally biased region" description="Low complexity" evidence="20">
    <location>
        <begin position="620"/>
        <end position="629"/>
    </location>
</feature>
<feature type="domain" description="C2H2-type" evidence="22">
    <location>
        <begin position="768"/>
        <end position="795"/>
    </location>
</feature>
<feature type="compositionally biased region" description="Polar residues" evidence="20">
    <location>
        <begin position="794"/>
        <end position="806"/>
    </location>
</feature>
<dbReference type="InterPro" id="IPR041588">
    <property type="entry name" value="Integrase_H2C2"/>
</dbReference>
<dbReference type="GO" id="GO:0006508">
    <property type="term" value="P:proteolysis"/>
    <property type="evidence" value="ECO:0007669"/>
    <property type="project" value="UniProtKB-KW"/>
</dbReference>
<keyword evidence="19" id="KW-0863">Zinc-finger</keyword>
<evidence type="ECO:0000256" key="20">
    <source>
        <dbReference type="SAM" id="MobiDB-lite"/>
    </source>
</evidence>
<keyword evidence="11" id="KW-0460">Magnesium</keyword>
<evidence type="ECO:0000256" key="10">
    <source>
        <dbReference type="ARBA" id="ARBA00022801"/>
    </source>
</evidence>
<keyword evidence="14" id="KW-0695">RNA-directed DNA polymerase</keyword>
<evidence type="ECO:0000256" key="6">
    <source>
        <dbReference type="ARBA" id="ARBA00022722"/>
    </source>
</evidence>
<evidence type="ECO:0008006" key="27">
    <source>
        <dbReference type="Google" id="ProtNLM"/>
    </source>
</evidence>
<keyword evidence="17" id="KW-0496">Mitochondrion</keyword>
<keyword evidence="15" id="KW-0239">DNA-directed DNA polymerase</keyword>
<dbReference type="Pfam" id="PF00078">
    <property type="entry name" value="RVT_1"/>
    <property type="match status" value="1"/>
</dbReference>
<keyword evidence="8" id="KW-0064">Aspartyl protease</keyword>
<feature type="compositionally biased region" description="Basic and acidic residues" evidence="20">
    <location>
        <begin position="2701"/>
        <end position="2710"/>
    </location>
</feature>
<reference evidence="25" key="1">
    <citation type="submission" date="2021-08" db="EMBL/GenBank/DDBJ databases">
        <title>Chromosome-Level Trichoderma cornu-damae using Hi-C Data.</title>
        <authorList>
            <person name="Kim C.S."/>
        </authorList>
    </citation>
    <scope>NUCLEOTIDE SEQUENCE</scope>
    <source>
        <strain evidence="25">KA19-0412C</strain>
    </source>
</reference>
<evidence type="ECO:0000256" key="9">
    <source>
        <dbReference type="ARBA" id="ARBA00022759"/>
    </source>
</evidence>
<comment type="caution">
    <text evidence="25">The sequence shown here is derived from an EMBL/GenBank/DDBJ whole genome shotgun (WGS) entry which is preliminary data.</text>
</comment>
<dbReference type="InterPro" id="IPR050951">
    <property type="entry name" value="Retrovirus_Pol_polyprotein"/>
</dbReference>